<evidence type="ECO:0000313" key="3">
    <source>
        <dbReference type="EMBL" id="NID09787.1"/>
    </source>
</evidence>
<keyword evidence="4" id="KW-1185">Reference proteome</keyword>
<organism evidence="3 4">
    <name type="scientific">Fibrivirga algicola</name>
    <dbReference type="NCBI Taxonomy" id="2950420"/>
    <lineage>
        <taxon>Bacteria</taxon>
        <taxon>Pseudomonadati</taxon>
        <taxon>Bacteroidota</taxon>
        <taxon>Cytophagia</taxon>
        <taxon>Cytophagales</taxon>
        <taxon>Spirosomataceae</taxon>
        <taxon>Fibrivirga</taxon>
    </lineage>
</organism>
<reference evidence="3" key="1">
    <citation type="submission" date="2024-05" db="EMBL/GenBank/DDBJ databases">
        <authorList>
            <person name="Jung D.-H."/>
        </authorList>
    </citation>
    <scope>NUCLEOTIDE SEQUENCE</scope>
    <source>
        <strain evidence="3">JA-25</strain>
    </source>
</reference>
<proteinExistence type="predicted"/>
<gene>
    <name evidence="3" type="ORF">F7231_06360</name>
</gene>
<dbReference type="InterPro" id="IPR055015">
    <property type="entry name" value="GCX_COOH"/>
</dbReference>
<dbReference type="Proteomes" id="UP000606008">
    <property type="component" value="Unassembled WGS sequence"/>
</dbReference>
<comment type="caution">
    <text evidence="3">The sequence shown here is derived from an EMBL/GenBank/DDBJ whole genome shotgun (WGS) entry which is preliminary data.</text>
</comment>
<feature type="signal peptide" evidence="1">
    <location>
        <begin position="1"/>
        <end position="21"/>
    </location>
</feature>
<protein>
    <submittedName>
        <fullName evidence="3">T9SS type A sorting domain-containing protein</fullName>
    </submittedName>
</protein>
<dbReference type="NCBIfam" id="NF045639">
    <property type="entry name" value="GCX_COOH"/>
    <property type="match status" value="1"/>
</dbReference>
<dbReference type="InterPro" id="IPR026444">
    <property type="entry name" value="Secre_tail"/>
</dbReference>
<keyword evidence="1" id="KW-0732">Signal</keyword>
<sequence>MKKALLLISFCFAATAMQAQNAIQSATAPKSVFANTSMAVVDAVKANEPVDAKAVDQIMATNTVERAASATYTAGKAIILQPGFEARAGSVFVATVAPVAARSVEAGADLTVSAWPNPFQDQTTVEYKLPENSKVKHTLTDSRGAILRQNAPIDVQSAGVYKISVEGTNLPTGVYLYQVQTGTQTKTIRLLKQ</sequence>
<feature type="chain" id="PRO_5046167820" evidence="1">
    <location>
        <begin position="22"/>
        <end position="193"/>
    </location>
</feature>
<dbReference type="RefSeq" id="WP_166691324.1">
    <property type="nucleotide sequence ID" value="NZ_WAEL01000002.1"/>
</dbReference>
<evidence type="ECO:0000313" key="4">
    <source>
        <dbReference type="Proteomes" id="UP000606008"/>
    </source>
</evidence>
<evidence type="ECO:0000256" key="1">
    <source>
        <dbReference type="SAM" id="SignalP"/>
    </source>
</evidence>
<name>A0ABX0QFC4_9BACT</name>
<dbReference type="Pfam" id="PF18962">
    <property type="entry name" value="Por_Secre_tail"/>
    <property type="match status" value="1"/>
</dbReference>
<dbReference type="EMBL" id="WAEL01000002">
    <property type="protein sequence ID" value="NID09787.1"/>
    <property type="molecule type" value="Genomic_DNA"/>
</dbReference>
<accession>A0ABX0QFC4</accession>
<evidence type="ECO:0000259" key="2">
    <source>
        <dbReference type="Pfam" id="PF18962"/>
    </source>
</evidence>
<dbReference type="NCBIfam" id="TIGR04183">
    <property type="entry name" value="Por_Secre_tail"/>
    <property type="match status" value="1"/>
</dbReference>
<feature type="domain" description="Secretion system C-terminal sorting" evidence="2">
    <location>
        <begin position="115"/>
        <end position="187"/>
    </location>
</feature>